<accession>A0A109LFI0</accession>
<comment type="caution">
    <text evidence="1">The sequence shown here is derived from an EMBL/GenBank/DDBJ whole genome shotgun (WGS) entry which is preliminary data.</text>
</comment>
<sequence>MFAGSRAHVDQPVGAAHGFQVMFHHKQRIARGLQTIKRGEQCFAIRRVQARRRLIEHINNTEQLRAQLGSQAQTLQFPGRQGRRAALQGQIAQAQFDQGVDPFEQVLGDALGRQAFFHRQLHRVVPRGHRLQQLGQLRQGQLRQLTDIHPGKLHRQRRLVQAFALAQWAGTALHELRYTLFHQRALGVGEGVQDIAPSAAEGALVAGFELAFQRLAGLLRGEAGVHRYGGGFFGEQDPVAVLFRQLAPRDVHVITQGHEDVAQVLALPRQRPGRHCTLADGQGRIGHHQRFGHFIHAAQAVALRARALGQVRREVLGVQHGLPFRITAGAGIEHADQARQGGDTAHRRARTGCTPLLLQGHGRRQAFDAVYVRHADLVDQAPRIGRHRFEIAALGLRVHRGKRQGRFAGARHAGKHHQGVPGNIHIDIAQIMFTGATHPDKARLPGGERWDVAL</sequence>
<name>A0A109LFI0_PSEFL</name>
<proteinExistence type="predicted"/>
<evidence type="ECO:0000313" key="2">
    <source>
        <dbReference type="Proteomes" id="UP000061348"/>
    </source>
</evidence>
<evidence type="ECO:0000313" key="1">
    <source>
        <dbReference type="EMBL" id="KWV86539.1"/>
    </source>
</evidence>
<protein>
    <submittedName>
        <fullName evidence="1">Uncharacterized protein</fullName>
    </submittedName>
</protein>
<dbReference type="EMBL" id="LCYA01000093">
    <property type="protein sequence ID" value="KWV86539.1"/>
    <property type="molecule type" value="Genomic_DNA"/>
</dbReference>
<organism evidence="1 2">
    <name type="scientific">Pseudomonas fluorescens</name>
    <dbReference type="NCBI Taxonomy" id="294"/>
    <lineage>
        <taxon>Bacteria</taxon>
        <taxon>Pseudomonadati</taxon>
        <taxon>Pseudomonadota</taxon>
        <taxon>Gammaproteobacteria</taxon>
        <taxon>Pseudomonadales</taxon>
        <taxon>Pseudomonadaceae</taxon>
        <taxon>Pseudomonas</taxon>
    </lineage>
</organism>
<dbReference type="AlphaFoldDB" id="A0A109LFI0"/>
<gene>
    <name evidence="1" type="ORF">PFLmoz3_03972</name>
</gene>
<dbReference type="Proteomes" id="UP000061348">
    <property type="component" value="Unassembled WGS sequence"/>
</dbReference>
<reference evidence="1 2" key="1">
    <citation type="submission" date="2015-05" db="EMBL/GenBank/DDBJ databases">
        <title>A genomic and transcriptomic approach to investigate the blue pigment phenotype in Pseudomonas fluorescens.</title>
        <authorList>
            <person name="Andreani N.A."/>
            <person name="Cardazzo B."/>
        </authorList>
    </citation>
    <scope>NUCLEOTIDE SEQUENCE [LARGE SCALE GENOMIC DNA]</scope>
    <source>
        <strain evidence="1 2">Ps_22</strain>
    </source>
</reference>
<dbReference type="AntiFam" id="ANF00159">
    <property type="entry name" value="Shadow ORF (opposite uvrA)"/>
</dbReference>